<evidence type="ECO:0000259" key="1">
    <source>
        <dbReference type="Pfam" id="PF13843"/>
    </source>
</evidence>
<reference evidence="2 3" key="1">
    <citation type="submission" date="2020-04" db="EMBL/GenBank/DDBJ databases">
        <authorList>
            <person name="Wallbank WR R."/>
            <person name="Pardo Diaz C."/>
            <person name="Kozak K."/>
            <person name="Martin S."/>
            <person name="Jiggins C."/>
            <person name="Moest M."/>
            <person name="Warren A I."/>
            <person name="Byers J.R.P. K."/>
            <person name="Montejo-Kovacevich G."/>
            <person name="Yen C E."/>
        </authorList>
    </citation>
    <scope>NUCLEOTIDE SEQUENCE [LARGE SCALE GENOMIC DNA]</scope>
</reference>
<protein>
    <recommendedName>
        <fullName evidence="1">PiggyBac transposable element-derived protein domain-containing protein</fullName>
    </recommendedName>
</protein>
<dbReference type="OrthoDB" id="10057240at2759"/>
<evidence type="ECO:0000313" key="3">
    <source>
        <dbReference type="Proteomes" id="UP000494106"/>
    </source>
</evidence>
<dbReference type="Pfam" id="PF13843">
    <property type="entry name" value="DDE_Tnp_1_7"/>
    <property type="match status" value="1"/>
</dbReference>
<dbReference type="Proteomes" id="UP000494106">
    <property type="component" value="Unassembled WGS sequence"/>
</dbReference>
<dbReference type="EMBL" id="CADEBC010000592">
    <property type="protein sequence ID" value="CAB3257706.1"/>
    <property type="molecule type" value="Genomic_DNA"/>
</dbReference>
<organism evidence="2 3">
    <name type="scientific">Arctia plantaginis</name>
    <name type="common">Wood tiger moth</name>
    <name type="synonym">Phalaena plantaginis</name>
    <dbReference type="NCBI Taxonomy" id="874455"/>
    <lineage>
        <taxon>Eukaryota</taxon>
        <taxon>Metazoa</taxon>
        <taxon>Ecdysozoa</taxon>
        <taxon>Arthropoda</taxon>
        <taxon>Hexapoda</taxon>
        <taxon>Insecta</taxon>
        <taxon>Pterygota</taxon>
        <taxon>Neoptera</taxon>
        <taxon>Endopterygota</taxon>
        <taxon>Lepidoptera</taxon>
        <taxon>Glossata</taxon>
        <taxon>Ditrysia</taxon>
        <taxon>Noctuoidea</taxon>
        <taxon>Erebidae</taxon>
        <taxon>Arctiinae</taxon>
        <taxon>Arctia</taxon>
    </lineage>
</organism>
<dbReference type="InterPro" id="IPR029526">
    <property type="entry name" value="PGBD"/>
</dbReference>
<feature type="domain" description="PiggyBac transposable element-derived protein" evidence="1">
    <location>
        <begin position="57"/>
        <end position="127"/>
    </location>
</feature>
<proteinExistence type="predicted"/>
<accession>A0A8S1BCV1</accession>
<comment type="caution">
    <text evidence="2">The sequence shown here is derived from an EMBL/GenBank/DDBJ whole genome shotgun (WGS) entry which is preliminary data.</text>
</comment>
<keyword evidence="3" id="KW-1185">Reference proteome</keyword>
<sequence length="140" mass="16422">MRIPPDVPGTIEVFMNREGSGDEDIVYDESDDELLVAKKKTTRFIYSEPKLAEMYPFILSNFSEYFRSDDLAATSNDKMFKIRPLADKLMQNFLKWRVFYDSISVDESMVKYYGHHPAKRFIRGKPEDRCSDNTFIPNLQ</sequence>
<dbReference type="AlphaFoldDB" id="A0A8S1BCV1"/>
<name>A0A8S1BCV1_ARCPL</name>
<evidence type="ECO:0000313" key="2">
    <source>
        <dbReference type="EMBL" id="CAB3257706.1"/>
    </source>
</evidence>
<gene>
    <name evidence="2" type="ORF">APLA_LOCUS16098</name>
</gene>